<organism evidence="2 3">
    <name type="scientific">Tetraparma gracilis</name>
    <dbReference type="NCBI Taxonomy" id="2962635"/>
    <lineage>
        <taxon>Eukaryota</taxon>
        <taxon>Sar</taxon>
        <taxon>Stramenopiles</taxon>
        <taxon>Ochrophyta</taxon>
        <taxon>Bolidophyceae</taxon>
        <taxon>Parmales</taxon>
        <taxon>Triparmaceae</taxon>
        <taxon>Tetraparma</taxon>
    </lineage>
</organism>
<evidence type="ECO:0000313" key="2">
    <source>
        <dbReference type="EMBL" id="GMI27595.1"/>
    </source>
</evidence>
<name>A0ABQ6MKM9_9STRA</name>
<feature type="region of interest" description="Disordered" evidence="1">
    <location>
        <begin position="1"/>
        <end position="38"/>
    </location>
</feature>
<gene>
    <name evidence="2" type="ORF">TeGR_g952</name>
</gene>
<evidence type="ECO:0000313" key="3">
    <source>
        <dbReference type="Proteomes" id="UP001165060"/>
    </source>
</evidence>
<dbReference type="EMBL" id="BRYB01004221">
    <property type="protein sequence ID" value="GMI27595.1"/>
    <property type="molecule type" value="Genomic_DNA"/>
</dbReference>
<proteinExistence type="predicted"/>
<comment type="caution">
    <text evidence="2">The sequence shown here is derived from an EMBL/GenBank/DDBJ whole genome shotgun (WGS) entry which is preliminary data.</text>
</comment>
<feature type="compositionally biased region" description="Basic and acidic residues" evidence="1">
    <location>
        <begin position="179"/>
        <end position="254"/>
    </location>
</feature>
<protein>
    <submittedName>
        <fullName evidence="2">Uncharacterized protein</fullName>
    </submittedName>
</protein>
<dbReference type="Proteomes" id="UP001165060">
    <property type="component" value="Unassembled WGS sequence"/>
</dbReference>
<keyword evidence="3" id="KW-1185">Reference proteome</keyword>
<feature type="compositionally biased region" description="Basic and acidic residues" evidence="1">
    <location>
        <begin position="142"/>
        <end position="171"/>
    </location>
</feature>
<accession>A0ABQ6MKM9</accession>
<feature type="region of interest" description="Disordered" evidence="1">
    <location>
        <begin position="122"/>
        <end position="254"/>
    </location>
</feature>
<sequence length="289" mass="32624">MATFVGVAPSETALPSSAAGGLSPRLASPSRIPSSPVTDRLLKQEWDTVPDLQKISRELSVVSASLEASEKVGPAATHLGPRGKENQAAAQTYDCVQQEAASKAAAERAMHSGFRGDYYSAASKQKKERALDEAGEVTQHLASEREATKSQAALRREKLLKEKARKEEEWAARAAAKKAAKEEAGKREQEEREYQRQERQRAKELEEAARAEKVRERRRAVQERREAKQRLDQARSEERNREKEETEKDWEEEKRFRGAMKRGTKVKGQVWKDLNKLNEETSLMDLPPF</sequence>
<evidence type="ECO:0000256" key="1">
    <source>
        <dbReference type="SAM" id="MobiDB-lite"/>
    </source>
</evidence>
<reference evidence="2 3" key="1">
    <citation type="journal article" date="2023" name="Commun. Biol.">
        <title>Genome analysis of Parmales, the sister group of diatoms, reveals the evolutionary specialization of diatoms from phago-mixotrophs to photoautotrophs.</title>
        <authorList>
            <person name="Ban H."/>
            <person name="Sato S."/>
            <person name="Yoshikawa S."/>
            <person name="Yamada K."/>
            <person name="Nakamura Y."/>
            <person name="Ichinomiya M."/>
            <person name="Sato N."/>
            <person name="Blanc-Mathieu R."/>
            <person name="Endo H."/>
            <person name="Kuwata A."/>
            <person name="Ogata H."/>
        </authorList>
    </citation>
    <scope>NUCLEOTIDE SEQUENCE [LARGE SCALE GENOMIC DNA]</scope>
</reference>